<keyword evidence="3" id="KW-0862">Zinc</keyword>
<feature type="domain" description="CHORD" evidence="5">
    <location>
        <begin position="14"/>
        <end position="73"/>
    </location>
</feature>
<name>A0ABM1B7R9_LIMPO</name>
<feature type="domain" description="CS" evidence="4">
    <location>
        <begin position="234"/>
        <end position="324"/>
    </location>
</feature>
<keyword evidence="2" id="KW-0677">Repeat</keyword>
<dbReference type="InterPro" id="IPR008978">
    <property type="entry name" value="HSP20-like_chaperone"/>
</dbReference>
<keyword evidence="1" id="KW-0479">Metal-binding</keyword>
<evidence type="ECO:0000259" key="4">
    <source>
        <dbReference type="PROSITE" id="PS51203"/>
    </source>
</evidence>
<sequence>MTTLEGTGDNWLLCYNKGCGKKYKSDENTSESCLHHPGAPFFHDAYKGWSCCNKKTTDFTDFLNMKGCTKSYHSNVKPVEPAKQIKETSNSSEGKETVVQKACQPQCQQPLERPSEESPVCRLPLTVGDSLKPLLEKLKEKGNEQLTGEKDNENIVISIGTQCKNGGCKVAYEGEQSDSQTCSYHPGVPIFHEGMKFWSCCTKRTTDFESFLEQEGCTTGNHVWIKKKSTQENKVSCRYDWHQTGSYVVVTVYSKVPNPDLSFVEANPVKLRMYIIFGEEREVFDMELILSGVIDVEKSSVIFLGSKVEIKMKKAEPMSWRNLTFPTKKPEKVEEIDDDNLSD</sequence>
<dbReference type="PROSITE" id="PS51401">
    <property type="entry name" value="CHORD"/>
    <property type="match status" value="2"/>
</dbReference>
<dbReference type="PANTHER" id="PTHR46983">
    <property type="entry name" value="CYSTEINE AND HISTIDINE-RICH DOMAIN-CONTAINING PROTEIN 1"/>
    <property type="match status" value="1"/>
</dbReference>
<evidence type="ECO:0000256" key="1">
    <source>
        <dbReference type="ARBA" id="ARBA00022723"/>
    </source>
</evidence>
<gene>
    <name evidence="7" type="primary">LOC106461259</name>
</gene>
<dbReference type="SUPFAM" id="SSF49764">
    <property type="entry name" value="HSP20-like chaperones"/>
    <property type="match status" value="1"/>
</dbReference>
<keyword evidence="6" id="KW-1185">Reference proteome</keyword>
<evidence type="ECO:0000313" key="6">
    <source>
        <dbReference type="Proteomes" id="UP000694941"/>
    </source>
</evidence>
<dbReference type="Pfam" id="PF04968">
    <property type="entry name" value="CHORD"/>
    <property type="match status" value="2"/>
</dbReference>
<feature type="domain" description="CHORD" evidence="5">
    <location>
        <begin position="163"/>
        <end position="222"/>
    </location>
</feature>
<dbReference type="RefSeq" id="XP_013776520.1">
    <property type="nucleotide sequence ID" value="XM_013921066.2"/>
</dbReference>
<evidence type="ECO:0000259" key="5">
    <source>
        <dbReference type="PROSITE" id="PS51401"/>
    </source>
</evidence>
<dbReference type="Proteomes" id="UP000694941">
    <property type="component" value="Unplaced"/>
</dbReference>
<evidence type="ECO:0000256" key="3">
    <source>
        <dbReference type="ARBA" id="ARBA00022833"/>
    </source>
</evidence>
<dbReference type="PROSITE" id="PS51203">
    <property type="entry name" value="CS"/>
    <property type="match status" value="1"/>
</dbReference>
<dbReference type="Pfam" id="PF04969">
    <property type="entry name" value="CS"/>
    <property type="match status" value="1"/>
</dbReference>
<accession>A0ABM1B7R9</accession>
<dbReference type="GeneID" id="106461259"/>
<evidence type="ECO:0000313" key="7">
    <source>
        <dbReference type="RefSeq" id="XP_013776520.1"/>
    </source>
</evidence>
<dbReference type="Gene3D" id="4.10.1130.20">
    <property type="match status" value="2"/>
</dbReference>
<dbReference type="InterPro" id="IPR007052">
    <property type="entry name" value="CS_dom"/>
</dbReference>
<dbReference type="Gene3D" id="2.60.40.790">
    <property type="match status" value="1"/>
</dbReference>
<protein>
    <submittedName>
        <fullName evidence="7">Cysteine and histidine-rich domain-containing protein 1-like</fullName>
    </submittedName>
</protein>
<dbReference type="PANTHER" id="PTHR46983:SF3">
    <property type="entry name" value="CHPADIPLOID STATE MAINTENANCE PROTEIN CHPA"/>
    <property type="match status" value="1"/>
</dbReference>
<evidence type="ECO:0000256" key="2">
    <source>
        <dbReference type="ARBA" id="ARBA00022737"/>
    </source>
</evidence>
<reference evidence="7" key="1">
    <citation type="submission" date="2025-08" db="UniProtKB">
        <authorList>
            <consortium name="RefSeq"/>
        </authorList>
    </citation>
    <scope>IDENTIFICATION</scope>
    <source>
        <tissue evidence="7">Muscle</tissue>
    </source>
</reference>
<dbReference type="InterPro" id="IPR007051">
    <property type="entry name" value="CHORD_dom"/>
</dbReference>
<organism evidence="6 7">
    <name type="scientific">Limulus polyphemus</name>
    <name type="common">Atlantic horseshoe crab</name>
    <dbReference type="NCBI Taxonomy" id="6850"/>
    <lineage>
        <taxon>Eukaryota</taxon>
        <taxon>Metazoa</taxon>
        <taxon>Ecdysozoa</taxon>
        <taxon>Arthropoda</taxon>
        <taxon>Chelicerata</taxon>
        <taxon>Merostomata</taxon>
        <taxon>Xiphosura</taxon>
        <taxon>Limulidae</taxon>
        <taxon>Limulus</taxon>
    </lineage>
</organism>
<dbReference type="InterPro" id="IPR039790">
    <property type="entry name" value="CHRD1"/>
</dbReference>
<proteinExistence type="predicted"/>